<keyword evidence="3" id="KW-0732">Signal</keyword>
<protein>
    <recommendedName>
        <fullName evidence="4">Inhibitor I9 domain-containing protein</fullName>
    </recommendedName>
</protein>
<evidence type="ECO:0000256" key="2">
    <source>
        <dbReference type="ARBA" id="ARBA00011073"/>
    </source>
</evidence>
<dbReference type="Gene3D" id="3.40.50.200">
    <property type="entry name" value="Peptidase S8/S53 domain"/>
    <property type="match status" value="1"/>
</dbReference>
<evidence type="ECO:0000256" key="3">
    <source>
        <dbReference type="ARBA" id="ARBA00022729"/>
    </source>
</evidence>
<organism evidence="5 6">
    <name type="scientific">Citrullus colocynthis</name>
    <name type="common">colocynth</name>
    <dbReference type="NCBI Taxonomy" id="252529"/>
    <lineage>
        <taxon>Eukaryota</taxon>
        <taxon>Viridiplantae</taxon>
        <taxon>Streptophyta</taxon>
        <taxon>Embryophyta</taxon>
        <taxon>Tracheophyta</taxon>
        <taxon>Spermatophyta</taxon>
        <taxon>Magnoliopsida</taxon>
        <taxon>eudicotyledons</taxon>
        <taxon>Gunneridae</taxon>
        <taxon>Pentapetalae</taxon>
        <taxon>rosids</taxon>
        <taxon>fabids</taxon>
        <taxon>Cucurbitales</taxon>
        <taxon>Cucurbitaceae</taxon>
        <taxon>Benincaseae</taxon>
        <taxon>Citrullus</taxon>
    </lineage>
</organism>
<feature type="domain" description="Inhibitor I9" evidence="4">
    <location>
        <begin position="45"/>
        <end position="122"/>
    </location>
</feature>
<dbReference type="Proteomes" id="UP001642487">
    <property type="component" value="Chromosome 3"/>
</dbReference>
<dbReference type="InterPro" id="IPR036852">
    <property type="entry name" value="Peptidase_S8/S53_dom_sf"/>
</dbReference>
<keyword evidence="6" id="KW-1185">Reference proteome</keyword>
<dbReference type="InterPro" id="IPR037045">
    <property type="entry name" value="S8pro/Inhibitor_I9_sf"/>
</dbReference>
<accession>A0ABP0Y987</accession>
<dbReference type="SUPFAM" id="SSF52743">
    <property type="entry name" value="Subtilisin-like"/>
    <property type="match status" value="1"/>
</dbReference>
<name>A0ABP0Y987_9ROSI</name>
<reference evidence="5 6" key="1">
    <citation type="submission" date="2024-03" db="EMBL/GenBank/DDBJ databases">
        <authorList>
            <person name="Gkanogiannis A."/>
            <person name="Becerra Lopez-Lavalle L."/>
        </authorList>
    </citation>
    <scope>NUCLEOTIDE SEQUENCE [LARGE SCALE GENOMIC DNA]</scope>
</reference>
<gene>
    <name evidence="5" type="ORF">CITCOLO1_LOCUS8843</name>
</gene>
<dbReference type="PANTHER" id="PTHR10795">
    <property type="entry name" value="PROPROTEIN CONVERTASE SUBTILISIN/KEXIN"/>
    <property type="match status" value="1"/>
</dbReference>
<evidence type="ECO:0000256" key="1">
    <source>
        <dbReference type="ARBA" id="ARBA00004613"/>
    </source>
</evidence>
<comment type="subcellular location">
    <subcellularLocation>
        <location evidence="1">Secreted</location>
    </subcellularLocation>
</comment>
<dbReference type="InterPro" id="IPR010259">
    <property type="entry name" value="S8pro/Inhibitor_I9"/>
</dbReference>
<comment type="similarity">
    <text evidence="2">Belongs to the peptidase S8 family.</text>
</comment>
<dbReference type="Gene3D" id="3.30.70.80">
    <property type="entry name" value="Peptidase S8 propeptide/proteinase inhibitor I9"/>
    <property type="match status" value="1"/>
</dbReference>
<sequence length="188" mass="20956">MSSHQNLSLSLISMSSLISRLLFLNFCFSILFFSSNSQDNDSQKTYIVYMGSHPKGKVSTSSHHIRLLKETIGSTFPPHSLLHSYKRSFNGFVAKLTEAEARKVSEMEGVISVFPNGKKQLHTTRSWDFMGFSEQVKRVPAVESNVIVGVFDSGIWPESPSFDHTGYGPPPPKWKGSCEVSANFSCNK</sequence>
<evidence type="ECO:0000313" key="6">
    <source>
        <dbReference type="Proteomes" id="UP001642487"/>
    </source>
</evidence>
<dbReference type="Pfam" id="PF05922">
    <property type="entry name" value="Inhibitor_I9"/>
    <property type="match status" value="1"/>
</dbReference>
<evidence type="ECO:0000313" key="5">
    <source>
        <dbReference type="EMBL" id="CAK9316959.1"/>
    </source>
</evidence>
<dbReference type="EMBL" id="OZ021737">
    <property type="protein sequence ID" value="CAK9316959.1"/>
    <property type="molecule type" value="Genomic_DNA"/>
</dbReference>
<dbReference type="InterPro" id="IPR045051">
    <property type="entry name" value="SBT"/>
</dbReference>
<evidence type="ECO:0000259" key="4">
    <source>
        <dbReference type="Pfam" id="PF05922"/>
    </source>
</evidence>
<proteinExistence type="inferred from homology"/>